<evidence type="ECO:0008006" key="4">
    <source>
        <dbReference type="Google" id="ProtNLM"/>
    </source>
</evidence>
<feature type="compositionally biased region" description="Acidic residues" evidence="1">
    <location>
        <begin position="139"/>
        <end position="153"/>
    </location>
</feature>
<feature type="region of interest" description="Disordered" evidence="1">
    <location>
        <begin position="301"/>
        <end position="324"/>
    </location>
</feature>
<keyword evidence="3" id="KW-1185">Reference proteome</keyword>
<feature type="compositionally biased region" description="Basic and acidic residues" evidence="1">
    <location>
        <begin position="793"/>
        <end position="810"/>
    </location>
</feature>
<feature type="region of interest" description="Disordered" evidence="1">
    <location>
        <begin position="783"/>
        <end position="835"/>
    </location>
</feature>
<name>A0ABD3PI65_9STRA</name>
<feature type="region of interest" description="Disordered" evidence="1">
    <location>
        <begin position="131"/>
        <end position="158"/>
    </location>
</feature>
<dbReference type="InterPro" id="IPR036770">
    <property type="entry name" value="Ankyrin_rpt-contain_sf"/>
</dbReference>
<organism evidence="2 3">
    <name type="scientific">Cyclotella atomus</name>
    <dbReference type="NCBI Taxonomy" id="382360"/>
    <lineage>
        <taxon>Eukaryota</taxon>
        <taxon>Sar</taxon>
        <taxon>Stramenopiles</taxon>
        <taxon>Ochrophyta</taxon>
        <taxon>Bacillariophyta</taxon>
        <taxon>Coscinodiscophyceae</taxon>
        <taxon>Thalassiosirophycidae</taxon>
        <taxon>Stephanodiscales</taxon>
        <taxon>Stephanodiscaceae</taxon>
        <taxon>Cyclotella</taxon>
    </lineage>
</organism>
<evidence type="ECO:0000313" key="3">
    <source>
        <dbReference type="Proteomes" id="UP001530400"/>
    </source>
</evidence>
<evidence type="ECO:0000256" key="1">
    <source>
        <dbReference type="SAM" id="MobiDB-lite"/>
    </source>
</evidence>
<reference evidence="2 3" key="1">
    <citation type="submission" date="2024-10" db="EMBL/GenBank/DDBJ databases">
        <title>Updated reference genomes for cyclostephanoid diatoms.</title>
        <authorList>
            <person name="Roberts W.R."/>
            <person name="Alverson A.J."/>
        </authorList>
    </citation>
    <scope>NUCLEOTIDE SEQUENCE [LARGE SCALE GENOMIC DNA]</scope>
    <source>
        <strain evidence="2 3">AJA010-31</strain>
    </source>
</reference>
<comment type="caution">
    <text evidence="2">The sequence shown here is derived from an EMBL/GenBank/DDBJ whole genome shotgun (WGS) entry which is preliminary data.</text>
</comment>
<dbReference type="EMBL" id="JALLPJ020000600">
    <property type="protein sequence ID" value="KAL3787674.1"/>
    <property type="molecule type" value="Genomic_DNA"/>
</dbReference>
<feature type="compositionally biased region" description="Basic residues" evidence="1">
    <location>
        <begin position="279"/>
        <end position="292"/>
    </location>
</feature>
<feature type="compositionally biased region" description="Acidic residues" evidence="1">
    <location>
        <begin position="309"/>
        <end position="324"/>
    </location>
</feature>
<dbReference type="Proteomes" id="UP001530400">
    <property type="component" value="Unassembled WGS sequence"/>
</dbReference>
<dbReference type="Gene3D" id="1.25.40.20">
    <property type="entry name" value="Ankyrin repeat-containing domain"/>
    <property type="match status" value="1"/>
</dbReference>
<sequence>MVERILKLLGETNLSSDDDNDRKPAAAVKPTVVPVPERQASFLEELAREECRGFPCNEHSRAASLNNINVPTAGNDHTHNMDDDDGQADENEDHILKGRREFHLLQWGSDDDSYHSFDSDDYMTDEEIGIDNNERGAIDSDEDSFGSEDELENEPNRQLNDEALGWEDRTSMPALHPQVELSRLHTNPITSLLVGLANSENEPLIRAAIDWNYITQCPNLPAYYPAPELDDPYGARLLQGTLRMDPTLEAIEKILDDFPKSCLDMSGFFAACQFANPKTSRKPKQGGRKKLHPLLLKSQNKRTRLNPYETEEKEEDDAGYDSDDSDVGEVVKLVMSRTINARKSSNIEWGMVAFLGDARTTAAHTKELLLHNPEALIDTKHGAFGVSPLDRMVSGNFIHGDTTAWAEKLRLALRAASFVRLTKERMEQEEAEGNPPASKEISLPDGFFAPYSQFLRTVNSYLSLSDMNQETAPANNPQDLSLQSFYPYHELVRLLISPSFGGAKFGDTGFLKSLDACTNSDPNAFLRPDNQGNLPIHVALSSECDTALGVKGERRLIRYLLNLDKDVALCPENNGKGRLPLRMCIDNGWPVYDLIVNAALSCEDTSGLKTPYDKDDVTYRFKDHIAQIMICDKPLLHDALGGGYHPRFGIHGARQLVKNILVKTSHTQQSQSCLQSRLRSFFDSQGRTALHVALEHKWPVYDIIVQENPLSLELRDPTHHGFFPFQIAACSFLQKSENVDDDKDTVSRNCNFGADNQELLETSMLFELIRENPLCVSWNDSDGKTHIASPTPNEKKASVTFDESERERHISSTALLTSNEESTQSDRKRRLSSRS</sequence>
<proteinExistence type="predicted"/>
<feature type="compositionally biased region" description="Polar residues" evidence="1">
    <location>
        <begin position="811"/>
        <end position="822"/>
    </location>
</feature>
<protein>
    <recommendedName>
        <fullName evidence="4">Ankyrin repeat protein</fullName>
    </recommendedName>
</protein>
<accession>A0ABD3PI65</accession>
<dbReference type="AlphaFoldDB" id="A0ABD3PI65"/>
<gene>
    <name evidence="2" type="ORF">ACHAWO_000474</name>
</gene>
<evidence type="ECO:0000313" key="2">
    <source>
        <dbReference type="EMBL" id="KAL3787674.1"/>
    </source>
</evidence>
<feature type="region of interest" description="Disordered" evidence="1">
    <location>
        <begin position="277"/>
        <end position="296"/>
    </location>
</feature>